<comment type="caution">
    <text evidence="2">The sequence shown here is derived from an EMBL/GenBank/DDBJ whole genome shotgun (WGS) entry which is preliminary data.</text>
</comment>
<gene>
    <name evidence="2" type="ORF">PENTCL1PPCAC_1655</name>
</gene>
<feature type="non-terminal residue" evidence="2">
    <location>
        <position position="1"/>
    </location>
</feature>
<protein>
    <submittedName>
        <fullName evidence="2">Uncharacterized protein</fullName>
    </submittedName>
</protein>
<sequence>QMVFFDEEDIRRELLDMGYSPDRKFVEDLRKSIAMADERRVTDENYESTHPFLGLDVESRRPPMREGERGGGWEVAQSPLVIKSKAGRNPLRWNPQIPDAIDTITFVDTELDGLMEKAYASVEKTYRLVDEAEDMKVMLEEMDLKEMIERADREAMEERRRANREDSTPSTMSNGDEKEEETGRKSTIYEEMKEREKKIREKRIEKDGQRSSFLYSR</sequence>
<feature type="region of interest" description="Disordered" evidence="1">
    <location>
        <begin position="153"/>
        <end position="217"/>
    </location>
</feature>
<accession>A0AAV5SB09</accession>
<evidence type="ECO:0000313" key="3">
    <source>
        <dbReference type="Proteomes" id="UP001432027"/>
    </source>
</evidence>
<dbReference type="EMBL" id="BTSX01000001">
    <property type="protein sequence ID" value="GMS79480.1"/>
    <property type="molecule type" value="Genomic_DNA"/>
</dbReference>
<name>A0AAV5SB09_9BILA</name>
<dbReference type="AlphaFoldDB" id="A0AAV5SB09"/>
<evidence type="ECO:0000256" key="1">
    <source>
        <dbReference type="SAM" id="MobiDB-lite"/>
    </source>
</evidence>
<feature type="compositionally biased region" description="Basic and acidic residues" evidence="1">
    <location>
        <begin position="181"/>
        <end position="209"/>
    </location>
</feature>
<reference evidence="2" key="1">
    <citation type="submission" date="2023-10" db="EMBL/GenBank/DDBJ databases">
        <title>Genome assembly of Pristionchus species.</title>
        <authorList>
            <person name="Yoshida K."/>
            <person name="Sommer R.J."/>
        </authorList>
    </citation>
    <scope>NUCLEOTIDE SEQUENCE</scope>
    <source>
        <strain evidence="2">RS0144</strain>
    </source>
</reference>
<keyword evidence="3" id="KW-1185">Reference proteome</keyword>
<evidence type="ECO:0000313" key="2">
    <source>
        <dbReference type="EMBL" id="GMS79480.1"/>
    </source>
</evidence>
<dbReference type="Proteomes" id="UP001432027">
    <property type="component" value="Unassembled WGS sequence"/>
</dbReference>
<feature type="compositionally biased region" description="Basic and acidic residues" evidence="1">
    <location>
        <begin position="153"/>
        <end position="167"/>
    </location>
</feature>
<proteinExistence type="predicted"/>
<organism evidence="2 3">
    <name type="scientific">Pristionchus entomophagus</name>
    <dbReference type="NCBI Taxonomy" id="358040"/>
    <lineage>
        <taxon>Eukaryota</taxon>
        <taxon>Metazoa</taxon>
        <taxon>Ecdysozoa</taxon>
        <taxon>Nematoda</taxon>
        <taxon>Chromadorea</taxon>
        <taxon>Rhabditida</taxon>
        <taxon>Rhabditina</taxon>
        <taxon>Diplogasteromorpha</taxon>
        <taxon>Diplogasteroidea</taxon>
        <taxon>Neodiplogasteridae</taxon>
        <taxon>Pristionchus</taxon>
    </lineage>
</organism>